<dbReference type="Proteomes" id="UP000730482">
    <property type="component" value="Unassembled WGS sequence"/>
</dbReference>
<feature type="domain" description="Phosphatidic acid phosphatase type 2/haloperoxidase" evidence="9">
    <location>
        <begin position="86"/>
        <end position="198"/>
    </location>
</feature>
<dbReference type="EMBL" id="JAAFYZ010000031">
    <property type="protein sequence ID" value="MBS2547608.1"/>
    <property type="molecule type" value="Genomic_DNA"/>
</dbReference>
<evidence type="ECO:0000256" key="4">
    <source>
        <dbReference type="ARBA" id="ARBA00022801"/>
    </source>
</evidence>
<dbReference type="Gene3D" id="1.20.144.10">
    <property type="entry name" value="Phosphatidic acid phosphatase type 2/haloperoxidase"/>
    <property type="match status" value="1"/>
</dbReference>
<keyword evidence="4" id="KW-0378">Hydrolase</keyword>
<organism evidence="10 11">
    <name type="scientific">Catenulispora pinistramenti</name>
    <dbReference type="NCBI Taxonomy" id="2705254"/>
    <lineage>
        <taxon>Bacteria</taxon>
        <taxon>Bacillati</taxon>
        <taxon>Actinomycetota</taxon>
        <taxon>Actinomycetes</taxon>
        <taxon>Catenulisporales</taxon>
        <taxon>Catenulisporaceae</taxon>
        <taxon>Catenulispora</taxon>
    </lineage>
</organism>
<evidence type="ECO:0000256" key="2">
    <source>
        <dbReference type="ARBA" id="ARBA00022475"/>
    </source>
</evidence>
<feature type="transmembrane region" description="Helical" evidence="8">
    <location>
        <begin position="85"/>
        <end position="105"/>
    </location>
</feature>
<dbReference type="SMART" id="SM00014">
    <property type="entry name" value="acidPPc"/>
    <property type="match status" value="1"/>
</dbReference>
<dbReference type="InterPro" id="IPR036938">
    <property type="entry name" value="PAP2/HPO_sf"/>
</dbReference>
<evidence type="ECO:0000256" key="3">
    <source>
        <dbReference type="ARBA" id="ARBA00022692"/>
    </source>
</evidence>
<dbReference type="SUPFAM" id="SSF48317">
    <property type="entry name" value="Acid phosphatase/Vanadium-dependent haloperoxidase"/>
    <property type="match status" value="1"/>
</dbReference>
<reference evidence="10 11" key="1">
    <citation type="submission" date="2020-02" db="EMBL/GenBank/DDBJ databases">
        <title>Acidophilic actinobacteria isolated from forest soil.</title>
        <authorList>
            <person name="Golinska P."/>
        </authorList>
    </citation>
    <scope>NUCLEOTIDE SEQUENCE [LARGE SCALE GENOMIC DNA]</scope>
    <source>
        <strain evidence="10 11">NL8</strain>
    </source>
</reference>
<comment type="subcellular location">
    <subcellularLocation>
        <location evidence="1">Cell membrane</location>
        <topology evidence="1">Multi-pass membrane protein</topology>
    </subcellularLocation>
</comment>
<proteinExistence type="predicted"/>
<evidence type="ECO:0000256" key="5">
    <source>
        <dbReference type="ARBA" id="ARBA00022989"/>
    </source>
</evidence>
<keyword evidence="2" id="KW-1003">Cell membrane</keyword>
<feature type="compositionally biased region" description="Pro residues" evidence="7">
    <location>
        <begin position="1"/>
        <end position="10"/>
    </location>
</feature>
<dbReference type="InterPro" id="IPR000326">
    <property type="entry name" value="PAP2/HPO"/>
</dbReference>
<keyword evidence="6 8" id="KW-0472">Membrane</keyword>
<dbReference type="Pfam" id="PF01569">
    <property type="entry name" value="PAP2"/>
    <property type="match status" value="1"/>
</dbReference>
<evidence type="ECO:0000256" key="7">
    <source>
        <dbReference type="SAM" id="MobiDB-lite"/>
    </source>
</evidence>
<evidence type="ECO:0000313" key="11">
    <source>
        <dbReference type="Proteomes" id="UP000730482"/>
    </source>
</evidence>
<name>A0ABS5KNH8_9ACTN</name>
<comment type="caution">
    <text evidence="10">The sequence shown here is derived from an EMBL/GenBank/DDBJ whole genome shotgun (WGS) entry which is preliminary data.</text>
</comment>
<dbReference type="PANTHER" id="PTHR14969:SF62">
    <property type="entry name" value="DECAPRENYLPHOSPHORYL-5-PHOSPHORIBOSE PHOSPHATASE RV3807C-RELATED"/>
    <property type="match status" value="1"/>
</dbReference>
<sequence>MAHPPGPGTRPPRYRIARGRRPMSGRPLPRGLGELDARAYAAVARMPAPEAVDAAVRTLSRAANHSKISFTIAALLATRPGRPRLAAATGLGAVGVASVGANLLAKRLARRPRPPRAEPGPFPRRHVVMPHSASFPSGHTASAVAFAVAVGKVLPTMAAPLGALAAIVGYSRVHTGVHYPGDVAGGAALGAASAALVLNASRATRRSVH</sequence>
<gene>
    <name evidence="10" type="ORF">KGQ19_12065</name>
</gene>
<evidence type="ECO:0000313" key="10">
    <source>
        <dbReference type="EMBL" id="MBS2547608.1"/>
    </source>
</evidence>
<evidence type="ECO:0000256" key="1">
    <source>
        <dbReference type="ARBA" id="ARBA00004651"/>
    </source>
</evidence>
<dbReference type="PANTHER" id="PTHR14969">
    <property type="entry name" value="SPHINGOSINE-1-PHOSPHATE PHOSPHOHYDROLASE"/>
    <property type="match status" value="1"/>
</dbReference>
<keyword evidence="3 8" id="KW-0812">Transmembrane</keyword>
<evidence type="ECO:0000259" key="9">
    <source>
        <dbReference type="SMART" id="SM00014"/>
    </source>
</evidence>
<keyword evidence="11" id="KW-1185">Reference proteome</keyword>
<evidence type="ECO:0000256" key="6">
    <source>
        <dbReference type="ARBA" id="ARBA00023136"/>
    </source>
</evidence>
<keyword evidence="5 8" id="KW-1133">Transmembrane helix</keyword>
<evidence type="ECO:0000256" key="8">
    <source>
        <dbReference type="SAM" id="Phobius"/>
    </source>
</evidence>
<accession>A0ABS5KNH8</accession>
<feature type="region of interest" description="Disordered" evidence="7">
    <location>
        <begin position="1"/>
        <end position="30"/>
    </location>
</feature>
<feature type="compositionally biased region" description="Basic residues" evidence="7">
    <location>
        <begin position="12"/>
        <end position="23"/>
    </location>
</feature>
<protein>
    <submittedName>
        <fullName evidence="10">Phosphatase PAP2 family protein</fullName>
    </submittedName>
</protein>